<evidence type="ECO:0000256" key="1">
    <source>
        <dbReference type="SAM" id="MobiDB-lite"/>
    </source>
</evidence>
<protein>
    <submittedName>
        <fullName evidence="2">Uncharacterized protein</fullName>
    </submittedName>
</protein>
<feature type="region of interest" description="Disordered" evidence="1">
    <location>
        <begin position="1"/>
        <end position="21"/>
    </location>
</feature>
<dbReference type="Proteomes" id="UP000016933">
    <property type="component" value="Unassembled WGS sequence"/>
</dbReference>
<reference evidence="3" key="1">
    <citation type="journal article" date="2012" name="PLoS Genet.">
        <title>The genomes of the fungal plant pathogens Cladosporium fulvum and Dothistroma septosporum reveal adaptation to different hosts and lifestyles but also signatures of common ancestry.</title>
        <authorList>
            <person name="de Wit P.J.G.M."/>
            <person name="van der Burgt A."/>
            <person name="Oekmen B."/>
            <person name="Stergiopoulos I."/>
            <person name="Abd-Elsalam K.A."/>
            <person name="Aerts A.L."/>
            <person name="Bahkali A.H."/>
            <person name="Beenen H.G."/>
            <person name="Chettri P."/>
            <person name="Cox M.P."/>
            <person name="Datema E."/>
            <person name="de Vries R.P."/>
            <person name="Dhillon B."/>
            <person name="Ganley A.R."/>
            <person name="Griffiths S.A."/>
            <person name="Guo Y."/>
            <person name="Hamelin R.C."/>
            <person name="Henrissat B."/>
            <person name="Kabir M.S."/>
            <person name="Jashni M.K."/>
            <person name="Kema G."/>
            <person name="Klaubauf S."/>
            <person name="Lapidus A."/>
            <person name="Levasseur A."/>
            <person name="Lindquist E."/>
            <person name="Mehrabi R."/>
            <person name="Ohm R.A."/>
            <person name="Owen T.J."/>
            <person name="Salamov A."/>
            <person name="Schwelm A."/>
            <person name="Schijlen E."/>
            <person name="Sun H."/>
            <person name="van den Burg H.A."/>
            <person name="van Ham R.C.H.J."/>
            <person name="Zhang S."/>
            <person name="Goodwin S.B."/>
            <person name="Grigoriev I.V."/>
            <person name="Collemare J."/>
            <person name="Bradshaw R.E."/>
        </authorList>
    </citation>
    <scope>NUCLEOTIDE SEQUENCE [LARGE SCALE GENOMIC DNA]</scope>
    <source>
        <strain evidence="3">NZE10 / CBS 128990</strain>
    </source>
</reference>
<proteinExistence type="predicted"/>
<feature type="region of interest" description="Disordered" evidence="1">
    <location>
        <begin position="110"/>
        <end position="132"/>
    </location>
</feature>
<evidence type="ECO:0000313" key="2">
    <source>
        <dbReference type="EMBL" id="EME39894.1"/>
    </source>
</evidence>
<sequence length="307" mass="34929">MPTNQDNGAMERSDTPQQPWNHVNTVPHAMERDPMFEPISELMRTVGDTLSPSLDQLLTVRTDANTGPRAGQQSSRNLILNDLEDQARRATAQAAQPVPALRHTLRLLPRRLPQRSAPHTPESDADDEDPTRVPSCLLDLACAPSVPRRTARARPTPIELARPSPDRMLRYDNNHLVLPYSYLEAPPRLERLTATSLALQLLNPYQLEQIRGILTFDFVSTIEEGHIVHVLDEAARSGDEKVVIWCVGAYEQHSRALGILERLYGLGNMYEQSEYQGLMSGWEGTRRREWGHVERRRENWRAMVREL</sequence>
<name>N1PCV7_DOTSN</name>
<dbReference type="HOGENOM" id="CLU_906209_0_0_1"/>
<dbReference type="EMBL" id="KB446544">
    <property type="protein sequence ID" value="EME39894.1"/>
    <property type="molecule type" value="Genomic_DNA"/>
</dbReference>
<keyword evidence="3" id="KW-1185">Reference proteome</keyword>
<organism evidence="2 3">
    <name type="scientific">Dothistroma septosporum (strain NZE10 / CBS 128990)</name>
    <name type="common">Red band needle blight fungus</name>
    <name type="synonym">Mycosphaerella pini</name>
    <dbReference type="NCBI Taxonomy" id="675120"/>
    <lineage>
        <taxon>Eukaryota</taxon>
        <taxon>Fungi</taxon>
        <taxon>Dikarya</taxon>
        <taxon>Ascomycota</taxon>
        <taxon>Pezizomycotina</taxon>
        <taxon>Dothideomycetes</taxon>
        <taxon>Dothideomycetidae</taxon>
        <taxon>Mycosphaerellales</taxon>
        <taxon>Mycosphaerellaceae</taxon>
        <taxon>Dothistroma</taxon>
    </lineage>
</organism>
<reference evidence="2 3" key="2">
    <citation type="journal article" date="2012" name="PLoS Pathog.">
        <title>Diverse lifestyles and strategies of plant pathogenesis encoded in the genomes of eighteen Dothideomycetes fungi.</title>
        <authorList>
            <person name="Ohm R.A."/>
            <person name="Feau N."/>
            <person name="Henrissat B."/>
            <person name="Schoch C.L."/>
            <person name="Horwitz B.A."/>
            <person name="Barry K.W."/>
            <person name="Condon B.J."/>
            <person name="Copeland A.C."/>
            <person name="Dhillon B."/>
            <person name="Glaser F."/>
            <person name="Hesse C.N."/>
            <person name="Kosti I."/>
            <person name="LaButti K."/>
            <person name="Lindquist E.A."/>
            <person name="Lucas S."/>
            <person name="Salamov A.A."/>
            <person name="Bradshaw R.E."/>
            <person name="Ciuffetti L."/>
            <person name="Hamelin R.C."/>
            <person name="Kema G.H.J."/>
            <person name="Lawrence C."/>
            <person name="Scott J.A."/>
            <person name="Spatafora J.W."/>
            <person name="Turgeon B.G."/>
            <person name="de Wit P.J.G.M."/>
            <person name="Zhong S."/>
            <person name="Goodwin S.B."/>
            <person name="Grigoriev I.V."/>
        </authorList>
    </citation>
    <scope>NUCLEOTIDE SEQUENCE [LARGE SCALE GENOMIC DNA]</scope>
    <source>
        <strain evidence="3">NZE10 / CBS 128990</strain>
    </source>
</reference>
<evidence type="ECO:0000313" key="3">
    <source>
        <dbReference type="Proteomes" id="UP000016933"/>
    </source>
</evidence>
<dbReference type="AlphaFoldDB" id="N1PCV7"/>
<dbReference type="OMA" id="LMSGWEG"/>
<gene>
    <name evidence="2" type="ORF">DOTSEDRAFT_27841</name>
</gene>
<accession>N1PCV7</accession>